<keyword evidence="1" id="KW-1133">Transmembrane helix</keyword>
<keyword evidence="1" id="KW-0472">Membrane</keyword>
<evidence type="ECO:0000313" key="3">
    <source>
        <dbReference type="Proteomes" id="UP000198420"/>
    </source>
</evidence>
<keyword evidence="1" id="KW-0812">Transmembrane</keyword>
<feature type="transmembrane region" description="Helical" evidence="1">
    <location>
        <begin position="6"/>
        <end position="24"/>
    </location>
</feature>
<accession>A0A239C877</accession>
<dbReference type="OrthoDB" id="5197212at2"/>
<dbReference type="RefSeq" id="WP_089314808.1">
    <property type="nucleotide sequence ID" value="NZ_FZNP01000012.1"/>
</dbReference>
<dbReference type="Proteomes" id="UP000198420">
    <property type="component" value="Unassembled WGS sequence"/>
</dbReference>
<name>A0A239C877_9ACTN</name>
<protein>
    <submittedName>
        <fullName evidence="2">Uncharacterized protein</fullName>
    </submittedName>
</protein>
<evidence type="ECO:0000313" key="2">
    <source>
        <dbReference type="EMBL" id="SNS15858.1"/>
    </source>
</evidence>
<dbReference type="AlphaFoldDB" id="A0A239C877"/>
<gene>
    <name evidence="2" type="ORF">SAMN06265355_11238</name>
</gene>
<proteinExistence type="predicted"/>
<keyword evidence="3" id="KW-1185">Reference proteome</keyword>
<reference evidence="3" key="1">
    <citation type="submission" date="2017-06" db="EMBL/GenBank/DDBJ databases">
        <authorList>
            <person name="Varghese N."/>
            <person name="Submissions S."/>
        </authorList>
    </citation>
    <scope>NUCLEOTIDE SEQUENCE [LARGE SCALE GENOMIC DNA]</scope>
    <source>
        <strain evidence="3">DSM 44485</strain>
    </source>
</reference>
<organism evidence="2 3">
    <name type="scientific">Actinomadura mexicana</name>
    <dbReference type="NCBI Taxonomy" id="134959"/>
    <lineage>
        <taxon>Bacteria</taxon>
        <taxon>Bacillati</taxon>
        <taxon>Actinomycetota</taxon>
        <taxon>Actinomycetes</taxon>
        <taxon>Streptosporangiales</taxon>
        <taxon>Thermomonosporaceae</taxon>
        <taxon>Actinomadura</taxon>
    </lineage>
</organism>
<sequence length="109" mass="11718">MRFLIVLVALAVPAVVVVLLLYGLSDRSSRGRARLEGGARWEPHTESSGGVTTVVVRRVSRGGAGDVLAEIGRQTVAAIPDADPEWEEHYHEAMAQARSRVAALESEVD</sequence>
<dbReference type="EMBL" id="FZNP01000012">
    <property type="protein sequence ID" value="SNS15858.1"/>
    <property type="molecule type" value="Genomic_DNA"/>
</dbReference>
<evidence type="ECO:0000256" key="1">
    <source>
        <dbReference type="SAM" id="Phobius"/>
    </source>
</evidence>